<evidence type="ECO:0000313" key="4">
    <source>
        <dbReference type="Proteomes" id="UP001151518"/>
    </source>
</evidence>
<dbReference type="Gene3D" id="3.30.420.40">
    <property type="match status" value="3"/>
</dbReference>
<dbReference type="InterPro" id="IPR004000">
    <property type="entry name" value="Actin"/>
</dbReference>
<feature type="region of interest" description="Disordered" evidence="2">
    <location>
        <begin position="252"/>
        <end position="285"/>
    </location>
</feature>
<sequence length="1028" mass="111372">MSGFPVKRKKYSWLPESDPSAVSGDTGNSAASSTKNESIEKALRQPRSRVKAAGKGKSKDKASDSTCATPKTDPASDPAMVVDVLGISTPAPRSSSKASPTLGGNEEKTAELEKANGEAGNDTKPNSTNPTQSSQSVSSKIRRRSRKDSVDELVRSRFISNMNSQHENGAPLSKPVSASGGVTSNGSSSRPRKRAGEPAIASITASVRDALANERTAHSRLSPALMSISQPSHNSPATSVPTVTTAAINNSNTGGEAVKGSRHRSSNNRHSHLHIGNGISGASTPGKQYTPMTSAPTVRLGSLESKYSFPTYPSLNPRNVASSLRRGDHGVGPVSQTRGLEVTTGENVIVIHPGSRWLRIGRASDAVPRELPHVIARRLKVKPLLAKNEKNAAASTEPSSVAQVPEASGMDVDGEGSEKPSNKSAKEIGVENGSSEMDVDKRESDQEDSDSSNDEDVDDMSGRPDQEASAVGSTLEMLRDALKQHQRQSKRKVPPNVYSQVLTYNRQTRPETIHDHNDPFRVEWVPSSEVGGDYIVGEKVLHIADPDDFVIRYPIRNGYINVEDYASIEEVLGDIETIWTSAINTELGISKRNLKKFGAVLVIPDLYNRVEVIALSEMLLRRMGFQYMLIQQSSALVTFGAGFSTACVVDVGAQKTSIACVEDGFCYQESRVSVMYGGDDITRFLYNLFMRSSFPYHEASLQSMYDWHMLNDLRERYCTMNLSDVNIRLHDFFVRRPHQTTRKFSFKTYDEAYQAPLCLFYPAIVDAYYQAPDYLQTFANGSYPEMFGEVKPVGCSSGLTPTQFGILPSRALEAGVEPATLQTNTTEASVDDSNGNIAAEAATAPATVPGTEPGTPNMGDQSAGVSVSSAAKPISTAVKEILQSEGASQTSPSTPSVPSVSYIPDSSAQNIRMPLDTAITHSIVHAGSMDRAKKLYSSIVIVGGGVSFIPGFDDLLSSRLMYMRPEYLQSIERAEIVSAPRDLDPRVLAWKGGAVLSRLECAKEMWIASQEWTDFGPKLLRDRILFPW</sequence>
<protein>
    <submittedName>
        <fullName evidence="3">Actin-like protein arp8</fullName>
    </submittedName>
</protein>
<dbReference type="SUPFAM" id="SSF53067">
    <property type="entry name" value="Actin-like ATPase domain"/>
    <property type="match status" value="2"/>
</dbReference>
<comment type="similarity">
    <text evidence="1">Belongs to the actin family.</text>
</comment>
<dbReference type="EMBL" id="JANBTW010000168">
    <property type="protein sequence ID" value="KAJ2668972.1"/>
    <property type="molecule type" value="Genomic_DNA"/>
</dbReference>
<feature type="compositionally biased region" description="Polar residues" evidence="2">
    <location>
        <begin position="393"/>
        <end position="402"/>
    </location>
</feature>
<feature type="region of interest" description="Disordered" evidence="2">
    <location>
        <begin position="390"/>
        <end position="472"/>
    </location>
</feature>
<feature type="compositionally biased region" description="Polar residues" evidence="2">
    <location>
        <begin position="23"/>
        <end position="36"/>
    </location>
</feature>
<feature type="compositionally biased region" description="Low complexity" evidence="2">
    <location>
        <begin position="890"/>
        <end position="901"/>
    </location>
</feature>
<dbReference type="Gene3D" id="3.90.640.10">
    <property type="entry name" value="Actin, Chain A, domain 4"/>
    <property type="match status" value="1"/>
</dbReference>
<feature type="region of interest" description="Disordered" evidence="2">
    <location>
        <begin position="843"/>
        <end position="866"/>
    </location>
</feature>
<proteinExistence type="inferred from homology"/>
<reference evidence="3" key="1">
    <citation type="submission" date="2022-07" db="EMBL/GenBank/DDBJ databases">
        <title>Phylogenomic reconstructions and comparative analyses of Kickxellomycotina fungi.</title>
        <authorList>
            <person name="Reynolds N.K."/>
            <person name="Stajich J.E."/>
            <person name="Barry K."/>
            <person name="Grigoriev I.V."/>
            <person name="Crous P."/>
            <person name="Smith M.E."/>
        </authorList>
    </citation>
    <scope>NUCLEOTIDE SEQUENCE</scope>
    <source>
        <strain evidence="3">NRRL 3115</strain>
    </source>
</reference>
<evidence type="ECO:0000256" key="1">
    <source>
        <dbReference type="RuleBase" id="RU000487"/>
    </source>
</evidence>
<feature type="compositionally biased region" description="Acidic residues" evidence="2">
    <location>
        <begin position="445"/>
        <end position="459"/>
    </location>
</feature>
<feature type="region of interest" description="Disordered" evidence="2">
    <location>
        <begin position="1"/>
        <end position="199"/>
    </location>
</feature>
<organism evidence="3 4">
    <name type="scientific">Coemansia spiralis</name>
    <dbReference type="NCBI Taxonomy" id="417178"/>
    <lineage>
        <taxon>Eukaryota</taxon>
        <taxon>Fungi</taxon>
        <taxon>Fungi incertae sedis</taxon>
        <taxon>Zoopagomycota</taxon>
        <taxon>Kickxellomycotina</taxon>
        <taxon>Kickxellomycetes</taxon>
        <taxon>Kickxellales</taxon>
        <taxon>Kickxellaceae</taxon>
        <taxon>Coemansia</taxon>
    </lineage>
</organism>
<feature type="compositionally biased region" description="Low complexity" evidence="2">
    <location>
        <begin position="843"/>
        <end position="856"/>
    </location>
</feature>
<feature type="compositionally biased region" description="Basic residues" evidence="2">
    <location>
        <begin position="1"/>
        <end position="11"/>
    </location>
</feature>
<comment type="caution">
    <text evidence="3">The sequence shown here is derived from an EMBL/GenBank/DDBJ whole genome shotgun (WGS) entry which is preliminary data.</text>
</comment>
<accession>A0A9W8KVM5</accession>
<feature type="compositionally biased region" description="Basic residues" evidence="2">
    <location>
        <begin position="44"/>
        <end position="56"/>
    </location>
</feature>
<feature type="compositionally biased region" description="Low complexity" evidence="2">
    <location>
        <begin position="125"/>
        <end position="139"/>
    </location>
</feature>
<evidence type="ECO:0000313" key="3">
    <source>
        <dbReference type="EMBL" id="KAJ2668972.1"/>
    </source>
</evidence>
<evidence type="ECO:0000256" key="2">
    <source>
        <dbReference type="SAM" id="MobiDB-lite"/>
    </source>
</evidence>
<feature type="compositionally biased region" description="Polar residues" evidence="2">
    <location>
        <begin position="180"/>
        <end position="189"/>
    </location>
</feature>
<name>A0A9W8KVM5_9FUNG</name>
<dbReference type="OrthoDB" id="5572108at2759"/>
<feature type="compositionally biased region" description="Basic and acidic residues" evidence="2">
    <location>
        <begin position="105"/>
        <end position="116"/>
    </location>
</feature>
<dbReference type="SMART" id="SM00268">
    <property type="entry name" value="ACTIN"/>
    <property type="match status" value="1"/>
</dbReference>
<dbReference type="InterPro" id="IPR043129">
    <property type="entry name" value="ATPase_NBD"/>
</dbReference>
<gene>
    <name evidence="3" type="primary">ARP8</name>
    <name evidence="3" type="ORF">GGI25_006297</name>
</gene>
<dbReference type="Pfam" id="PF00022">
    <property type="entry name" value="Actin"/>
    <property type="match status" value="2"/>
</dbReference>
<feature type="compositionally biased region" description="Basic and acidic residues" evidence="2">
    <location>
        <begin position="416"/>
        <end position="429"/>
    </location>
</feature>
<dbReference type="Proteomes" id="UP001151518">
    <property type="component" value="Unassembled WGS sequence"/>
</dbReference>
<feature type="region of interest" description="Disordered" evidence="2">
    <location>
        <begin position="882"/>
        <end position="903"/>
    </location>
</feature>
<feature type="compositionally biased region" description="Basic residues" evidence="2">
    <location>
        <begin position="260"/>
        <end position="273"/>
    </location>
</feature>
<feature type="compositionally biased region" description="Polar residues" evidence="2">
    <location>
        <begin position="158"/>
        <end position="167"/>
    </location>
</feature>
<dbReference type="PANTHER" id="PTHR11937">
    <property type="entry name" value="ACTIN"/>
    <property type="match status" value="1"/>
</dbReference>
<dbReference type="AlphaFoldDB" id="A0A9W8KVM5"/>
<dbReference type="CDD" id="cd10206">
    <property type="entry name" value="ASKHA_NBD_Arp8-like"/>
    <property type="match status" value="1"/>
</dbReference>